<evidence type="ECO:0000313" key="5">
    <source>
        <dbReference type="EMBL" id="EFK97162.1"/>
    </source>
</evidence>
<organism evidence="5">
    <name type="scientific">sediment metagenome</name>
    <dbReference type="NCBI Taxonomy" id="749907"/>
    <lineage>
        <taxon>unclassified sequences</taxon>
        <taxon>metagenomes</taxon>
        <taxon>ecological metagenomes</taxon>
    </lineage>
</organism>
<evidence type="ECO:0000256" key="2">
    <source>
        <dbReference type="ARBA" id="ARBA00023157"/>
    </source>
</evidence>
<dbReference type="PANTHER" id="PTHR42535:SF2">
    <property type="entry name" value="CHROMOSOME UNDETERMINED SCAFFOLD_146, WHOLE GENOME SHOTGUN SEQUENCE"/>
    <property type="match status" value="1"/>
</dbReference>
<gene>
    <name evidence="5" type="ORF">LDC_0804</name>
</gene>
<dbReference type="PANTHER" id="PTHR42535">
    <property type="entry name" value="OOKINETE PROTEIN, PUTATIVE-RELATED"/>
    <property type="match status" value="1"/>
</dbReference>
<dbReference type="InterPro" id="IPR028261">
    <property type="entry name" value="DPD_II"/>
</dbReference>
<feature type="domain" description="LamG-like jellyroll fold" evidence="4">
    <location>
        <begin position="238"/>
        <end position="374"/>
    </location>
</feature>
<reference evidence="5" key="1">
    <citation type="submission" date="2010-07" db="EMBL/GenBank/DDBJ databases">
        <authorList>
            <consortium name="CONSOLIDER consortium CSD2007-00005"/>
            <person name="Guazzaroni M.-E."/>
            <person name="Richter M."/>
            <person name="Garcia-Salamanca A."/>
            <person name="Yarza P."/>
            <person name="Ferrer M."/>
        </authorList>
    </citation>
    <scope>NUCLEOTIDE SEQUENCE</scope>
</reference>
<dbReference type="Gene3D" id="1.10.1060.10">
    <property type="entry name" value="Alpha-helical ferredoxin"/>
    <property type="match status" value="1"/>
</dbReference>
<dbReference type="SUPFAM" id="SSF46548">
    <property type="entry name" value="alpha-helical ferredoxin"/>
    <property type="match status" value="1"/>
</dbReference>
<dbReference type="InterPro" id="IPR036188">
    <property type="entry name" value="FAD/NAD-bd_sf"/>
</dbReference>
<dbReference type="GO" id="GO:0051536">
    <property type="term" value="F:iron-sulfur cluster binding"/>
    <property type="evidence" value="ECO:0007669"/>
    <property type="project" value="InterPro"/>
</dbReference>
<dbReference type="Pfam" id="PF13450">
    <property type="entry name" value="NAD_binding_8"/>
    <property type="match status" value="1"/>
</dbReference>
<accession>D9PH07</accession>
<evidence type="ECO:0000259" key="4">
    <source>
        <dbReference type="SMART" id="SM00560"/>
    </source>
</evidence>
<dbReference type="SMART" id="SM00560">
    <property type="entry name" value="LamGL"/>
    <property type="match status" value="2"/>
</dbReference>
<dbReference type="InterPro" id="IPR006558">
    <property type="entry name" value="LamG-like"/>
</dbReference>
<dbReference type="InterPro" id="IPR013320">
    <property type="entry name" value="ConA-like_dom_sf"/>
</dbReference>
<dbReference type="SUPFAM" id="SSF49899">
    <property type="entry name" value="Concanavalin A-like lectins/glucanases"/>
    <property type="match status" value="4"/>
</dbReference>
<comment type="caution">
    <text evidence="5">The sequence shown here is derived from an EMBL/GenBank/DDBJ whole genome shotgun (WGS) entry which is preliminary data.</text>
</comment>
<reference evidence="5" key="2">
    <citation type="journal article" date="2011" name="Microb. Ecol.">
        <title>Taxonomic and Functional Metagenomic Profiling of the Microbial Community in the Anoxic Sediment of a Sub-saline Shallow Lake (Laguna de Carrizo, Central Spain).</title>
        <authorList>
            <person name="Ferrer M."/>
            <person name="Guazzaroni M.E."/>
            <person name="Richter M."/>
            <person name="Garcia-Salamanca A."/>
            <person name="Yarza P."/>
            <person name="Suarez-Suarez A."/>
            <person name="Solano J."/>
            <person name="Alcaide M."/>
            <person name="van Dillewijn P."/>
            <person name="Molina-Henares M.A."/>
            <person name="Lopez-Cortes N."/>
            <person name="Al-Ramahi Y."/>
            <person name="Guerrero C."/>
            <person name="Acosta A."/>
            <person name="de Eugenio L.I."/>
            <person name="Martinez V."/>
            <person name="Marques S."/>
            <person name="Rojo F."/>
            <person name="Santero E."/>
            <person name="Genilloud O."/>
            <person name="Perez-Perez J."/>
            <person name="Rossello-Mora R."/>
            <person name="Ramos J.L."/>
        </authorList>
    </citation>
    <scope>NUCLEOTIDE SEQUENCE</scope>
</reference>
<feature type="compositionally biased region" description="Polar residues" evidence="3">
    <location>
        <begin position="613"/>
        <end position="623"/>
    </location>
</feature>
<dbReference type="Gene3D" id="2.60.120.200">
    <property type="match status" value="4"/>
</dbReference>
<dbReference type="EMBL" id="ADZX01000340">
    <property type="protein sequence ID" value="EFK97162.1"/>
    <property type="molecule type" value="Genomic_DNA"/>
</dbReference>
<proteinExistence type="predicted"/>
<dbReference type="SUPFAM" id="SSF51971">
    <property type="entry name" value="Nucleotide-binding domain"/>
    <property type="match status" value="1"/>
</dbReference>
<dbReference type="Gene3D" id="3.50.50.60">
    <property type="entry name" value="FAD/NAD(P)-binding domain"/>
    <property type="match status" value="1"/>
</dbReference>
<protein>
    <recommendedName>
        <fullName evidence="4">LamG-like jellyroll fold domain-containing protein</fullName>
    </recommendedName>
</protein>
<feature type="compositionally biased region" description="Low complexity" evidence="3">
    <location>
        <begin position="624"/>
        <end position="635"/>
    </location>
</feature>
<feature type="domain" description="LamG-like jellyroll fold" evidence="4">
    <location>
        <begin position="468"/>
        <end position="602"/>
    </location>
</feature>
<dbReference type="Pfam" id="PF14691">
    <property type="entry name" value="Fer4_20"/>
    <property type="match status" value="1"/>
</dbReference>
<name>D9PH07_9ZZZZ</name>
<dbReference type="InterPro" id="IPR009051">
    <property type="entry name" value="Helical_ferredxn"/>
</dbReference>
<keyword evidence="1" id="KW-0732">Signal</keyword>
<feature type="region of interest" description="Disordered" evidence="3">
    <location>
        <begin position="613"/>
        <end position="636"/>
    </location>
</feature>
<dbReference type="AlphaFoldDB" id="D9PH07"/>
<sequence length="1106" mass="116083">MANQVVYSSNPEDFYYMDVNVPCQAACPAATNIPAYIRALFEGRYDGSYAINHMANILPGVLGRICSRPCEDKCRHGEPELGRPVNICHIKRAAADLRRKGPPPEPGPLAPLGKKVAVVGAGPAGLAAAHDLCTLGVAVTLYEAFERAGGMLRYGIPEFRLPREVLDEEIGYIAAAGAAFKTGVRVGIEVPLEDRSGNANDGAATGTSDVAGKYGKARSFNGSSDYILVGDVELSNTDKISFGAWIKPFDITTSGVIVGKNGYDSSTGGYTLQVNMTGSNGSITFDADDTTLSGITVASRLTANVWTHLFVVYDGTNVTLYQDGVLVNSTGRSGNLPNHTRTLQIGAQDAASYRRFFNGIIDDVRIYNYARTAKQIIQDMNAGHPSVGSPVGSAVVHHKFDEGADNTCSGGTNDVCNSGSSGTTFDGTSTATRTNLGKFNKALDFDGSDDVVTITNASGIDLNEGLVSGFTISTWVNADSDGEADTGQIFYKGASTYLGVSGQSGSNLNIDASLDLAAADATKSLTAPITTSAWNHVAMVWQDDADDEITLYVNGINMGSSTNGNGVAAADTGNLLIGGTTTANFDGKIDEFKVYASVLSDDEIKVEYNQGRSSVLGSTGTDASNPSLPSNSSSSAYCPPGNVEGNCAAGQSPASVLEWKLDDNTGTTSVKDTSGNANTGTLNGTMTAVDWVPAKVSSGLDLDGSDDSISIATANDASVDFNGSEAFSGGAWVYITAMPGSSNQDAIIAKYDQTSTLRGYRLVVENDDADTTGNFQVEIYDESADQAIVATGADDTVNTSTWYYVFFTFNGGTAGAVGDLILYTNGLITVKNPANTSFLGLEDIAADFSAGDYDVTDVIATNTSFTGVIDNILVYPYVRTPAQVAWDYSRGKPQWQVKADQSSGSTAYDSGPMATNGTLQGNAAFDITAGNCKFSYCIALDGTDDYVSTGSFSPLAVAAQTTTKASWGGWYYLTTSAASKTLFEKASELRITTDASSQPVCEVYAASSWRTPATPPSALATSAWTHVFCTYDGANIKTYVNGDLRDTEAQTNTITAASSAAYVGSSSGGTGDVSGRVDEQYIFNYDLTAYQVHQLFNNSAAMRYGE</sequence>
<keyword evidence="2" id="KW-1015">Disulfide bond</keyword>
<evidence type="ECO:0000256" key="1">
    <source>
        <dbReference type="ARBA" id="ARBA00022729"/>
    </source>
</evidence>
<evidence type="ECO:0000256" key="3">
    <source>
        <dbReference type="SAM" id="MobiDB-lite"/>
    </source>
</evidence>
<dbReference type="PRINTS" id="PR00419">
    <property type="entry name" value="ADXRDTASE"/>
</dbReference>
<dbReference type="Pfam" id="PF13385">
    <property type="entry name" value="Laminin_G_3"/>
    <property type="match status" value="4"/>
</dbReference>